<sequence length="1001" mass="112964">MRIPLLLHLLLVRLRTLRFQYLAYTARYPQLFAALHPLLLLLLAFRVAQCVLLWWPRHVAHPEARAWLIALLGGAPLWAGWMLGRGLWTWASKRVGGGFGQARERHLYEPLLDDDAEDHAECCEPLSAPTAAFREKVLPSPRQGGPYALTVSTLLVYLSVIFFACYLFQTAEVLTDTRFRAAVDHANAEGNLRREGYADAVDGGWAGNQRVFIGAMFRDNEDILPHWTREMLRLVNFLGPDNVFLSIVESHSSDNTPSFLHAFDARLTALQVPHRILTGVDIPRPNPMRNNPARINYLAKLRNIVLEPLHRARPADTYAGGWDGDGAVARGRWDKVLLSNDVLVEAESLVELLYTHEGGYDMVCGTDFQQWGLYDLWVIRDRLGKSVSGLYPYFLEAKGFFDVINDEPVEVFTCWNGVVALSAKPFLHRSLLPANDSLRSETQLAFRSSDVERGECFSSESFNLPYDLRRRLLGLSSPSSGSPLSIERAGDGQRAKIFVNPRVVSAYLPRFYAYNKHILRHWLVRWWMLRVEVGLPSSSPLGEGAGEAVMQRSLPRMRDALFILGSPRPSLRTMSARDKPEQFGDAPCGKSDWQMPDGRLRLISADLYRVSSSQPRRRRQPILRRMDSPFKTILNTNTVPSDSECDEIRGLLRAQRPRRAHLNDEVARIQVMLDDAVRARDELQAAIKAHEALISPMRRVPDDILSVIFLHTLPTTRNTALVSDEGPLLLMQVCRYWRALTLAIPRLWASMHIVLPPKNSDPNLQLVGLKSEVAQWAKRAAAVPLSIRLYASRKRHSIVALSSGHPPPDLPSILADSLIPVAHQWGTMHLKVDDVRDLAALDQIPARDAKHLKSFSITLSKTALNATEYRLPILGTSALRQFAYYGRDNCIPSTPIWRNLVRLTLFLSLSRDPPERDLKILPFPFLAECTALQTLYLSFTRMTFQYGQTVCLPQLQEIELSEWIATVPEMSSLAQLLARLDMPNLKRLGFHQTGGPAVDPR</sequence>
<feature type="transmembrane region" description="Helical" evidence="1">
    <location>
        <begin position="34"/>
        <end position="55"/>
    </location>
</feature>
<reference evidence="2" key="1">
    <citation type="submission" date="2014-09" db="EMBL/GenBank/DDBJ databases">
        <title>Genome sequence of the luminous mushroom Mycena chlorophos for searching fungal bioluminescence genes.</title>
        <authorList>
            <person name="Tanaka Y."/>
            <person name="Kasuga D."/>
            <person name="Oba Y."/>
            <person name="Hase S."/>
            <person name="Sato K."/>
            <person name="Oba Y."/>
            <person name="Sakakibara Y."/>
        </authorList>
    </citation>
    <scope>NUCLEOTIDE SEQUENCE</scope>
</reference>
<dbReference type="PANTHER" id="PTHR34144">
    <property type="entry name" value="CHROMOSOME 8, WHOLE GENOME SHOTGUN SEQUENCE"/>
    <property type="match status" value="1"/>
</dbReference>
<keyword evidence="1" id="KW-1133">Transmembrane helix</keyword>
<keyword evidence="1" id="KW-0472">Membrane</keyword>
<dbReference type="InterPro" id="IPR021047">
    <property type="entry name" value="Mannosyltransferase_CMT1"/>
</dbReference>
<keyword evidence="1" id="KW-0812">Transmembrane</keyword>
<dbReference type="Proteomes" id="UP000815677">
    <property type="component" value="Unassembled WGS sequence"/>
</dbReference>
<evidence type="ECO:0000313" key="3">
    <source>
        <dbReference type="Proteomes" id="UP000815677"/>
    </source>
</evidence>
<feature type="transmembrane region" description="Helical" evidence="1">
    <location>
        <begin position="147"/>
        <end position="168"/>
    </location>
</feature>
<organism evidence="2 3">
    <name type="scientific">Mycena chlorophos</name>
    <name type="common">Agaric fungus</name>
    <name type="synonym">Agaricus chlorophos</name>
    <dbReference type="NCBI Taxonomy" id="658473"/>
    <lineage>
        <taxon>Eukaryota</taxon>
        <taxon>Fungi</taxon>
        <taxon>Dikarya</taxon>
        <taxon>Basidiomycota</taxon>
        <taxon>Agaricomycotina</taxon>
        <taxon>Agaricomycetes</taxon>
        <taxon>Agaricomycetidae</taxon>
        <taxon>Agaricales</taxon>
        <taxon>Marasmiineae</taxon>
        <taxon>Mycenaceae</taxon>
        <taxon>Mycena</taxon>
    </lineage>
</organism>
<evidence type="ECO:0000313" key="2">
    <source>
        <dbReference type="EMBL" id="GAT54129.1"/>
    </source>
</evidence>
<name>A0ABQ0LU15_MYCCL</name>
<accession>A0ABQ0LU15</accession>
<keyword evidence="3" id="KW-1185">Reference proteome</keyword>
<dbReference type="Pfam" id="PF11735">
    <property type="entry name" value="CAP59_mtransfer"/>
    <property type="match status" value="1"/>
</dbReference>
<gene>
    <name evidence="2" type="ORF">MCHLO_11005</name>
</gene>
<dbReference type="SUPFAM" id="SSF52047">
    <property type="entry name" value="RNI-like"/>
    <property type="match status" value="1"/>
</dbReference>
<protein>
    <recommendedName>
        <fullName evidence="4">F-box domain-containing protein</fullName>
    </recommendedName>
</protein>
<proteinExistence type="predicted"/>
<evidence type="ECO:0008006" key="4">
    <source>
        <dbReference type="Google" id="ProtNLM"/>
    </source>
</evidence>
<dbReference type="EMBL" id="DF848518">
    <property type="protein sequence ID" value="GAT54129.1"/>
    <property type="molecule type" value="Genomic_DNA"/>
</dbReference>
<dbReference type="PANTHER" id="PTHR34144:SF7">
    <property type="entry name" value="EXPORT PROTEIN (CAP59), PUTATIVE (AFU_ORTHOLOGUE AFUA_7G05020)-RELATED"/>
    <property type="match status" value="1"/>
</dbReference>
<feature type="transmembrane region" description="Helical" evidence="1">
    <location>
        <begin position="67"/>
        <end position="84"/>
    </location>
</feature>
<evidence type="ECO:0000256" key="1">
    <source>
        <dbReference type="SAM" id="Phobius"/>
    </source>
</evidence>